<name>A0AAV4Q4D8_CAEEX</name>
<dbReference type="PANTHER" id="PTHR45918">
    <property type="entry name" value="ALPHA-1,3/1,6-MANNOSYLTRANSFERASE ALG2"/>
    <property type="match status" value="1"/>
</dbReference>
<dbReference type="EC" id="2.4.1.257" evidence="10"/>
<keyword evidence="14" id="KW-1185">Reference proteome</keyword>
<dbReference type="FunFam" id="3.40.50.2000:FF:000210">
    <property type="entry name" value="Alpha-1,3/1,6-mannosyltransferase ALG2"/>
    <property type="match status" value="1"/>
</dbReference>
<feature type="domain" description="Glycosyltransferase subfamily 4-like N-terminal" evidence="12">
    <location>
        <begin position="12"/>
        <end position="190"/>
    </location>
</feature>
<evidence type="ECO:0000313" key="14">
    <source>
        <dbReference type="Proteomes" id="UP001054945"/>
    </source>
</evidence>
<keyword evidence="2 10" id="KW-0328">Glycosyltransferase</keyword>
<accession>A0AAV4Q4D8</accession>
<dbReference type="InterPro" id="IPR028098">
    <property type="entry name" value="Glyco_trans_4-like_N"/>
</dbReference>
<comment type="subcellular location">
    <subcellularLocation>
        <location evidence="10">Endoplasmic reticulum membrane</location>
        <topology evidence="10">Single-pass membrane protein</topology>
    </subcellularLocation>
</comment>
<dbReference type="EMBL" id="BPLR01005517">
    <property type="protein sequence ID" value="GIY02885.1"/>
    <property type="molecule type" value="Genomic_DNA"/>
</dbReference>
<dbReference type="GO" id="GO:0102704">
    <property type="term" value="F:GDP-Man:Man(2)GlcNAc(2)-PP-Dol alpha-1,6-mannosyltransferase activity"/>
    <property type="evidence" value="ECO:0007669"/>
    <property type="project" value="UniProtKB-UniRule"/>
</dbReference>
<feature type="domain" description="Glycosyl transferase family 1" evidence="11">
    <location>
        <begin position="207"/>
        <end position="373"/>
    </location>
</feature>
<evidence type="ECO:0000259" key="11">
    <source>
        <dbReference type="Pfam" id="PF00534"/>
    </source>
</evidence>
<evidence type="ECO:0000313" key="13">
    <source>
        <dbReference type="EMBL" id="GIY02885.1"/>
    </source>
</evidence>
<dbReference type="InterPro" id="IPR001296">
    <property type="entry name" value="Glyco_trans_1"/>
</dbReference>
<dbReference type="Proteomes" id="UP001054945">
    <property type="component" value="Unassembled WGS sequence"/>
</dbReference>
<dbReference type="CDD" id="cd03805">
    <property type="entry name" value="GT4_ALG2-like"/>
    <property type="match status" value="1"/>
</dbReference>
<dbReference type="GO" id="GO:0005789">
    <property type="term" value="C:endoplasmic reticulum membrane"/>
    <property type="evidence" value="ECO:0007669"/>
    <property type="project" value="UniProtKB-SubCell"/>
</dbReference>
<reference evidence="13 14" key="1">
    <citation type="submission" date="2021-06" db="EMBL/GenBank/DDBJ databases">
        <title>Caerostris extrusa draft genome.</title>
        <authorList>
            <person name="Kono N."/>
            <person name="Arakawa K."/>
        </authorList>
    </citation>
    <scope>NUCLEOTIDE SEQUENCE [LARGE SCALE GENOMIC DNA]</scope>
</reference>
<keyword evidence="4" id="KW-0812">Transmembrane</keyword>
<dbReference type="FunFam" id="3.40.50.2000:FF:000085">
    <property type="entry name" value="alpha-1,3/1,6-mannosyltransferase ALG2"/>
    <property type="match status" value="1"/>
</dbReference>
<sequence length="398" mass="44835">MKIVFLHPDLGIGGAERLIVDAAIALKSKGHEINIVTNHHDPNHCFSETKDGSLDVTVIGDWLPRTILGRFIALCAYIRMIYAAIFLVCFSNIHADLFICDQVSACIPVLKLKGAKIIFYCHFPDQLLTERKSWLKKIYRLPLDWLEEKTTGMADVILVNSNFTAKVFKDTFRSLEDLSLRVVYPTINTNSLLRPLPDIDTGVKTDATTIFLSINRYERKKNIMLAVDALKHLKTMLNPKEFSKIHLIIAGGYDDRVEENKQHYEELKTHVENLSLINNVTFLKSPSDDVKRILFHCCTAVLYTPSNEHFGIVPLEAMLLGRPVLACNSGGPLETILDDQTGYLCDAIPESFAAKMASLTRDHSLARELGVTASEHVKRNFSFQTFTSKLNTVIEELD</sequence>
<evidence type="ECO:0000256" key="2">
    <source>
        <dbReference type="ARBA" id="ARBA00022676"/>
    </source>
</evidence>
<comment type="function">
    <text evidence="10">Mannosylates Man(2)GlcNAc(2)-dolichol diphosphate and Man(1)GlcNAc(2)-dolichol diphosphate to form Man(3)GlcNAc(2)-dolichol diphosphate.</text>
</comment>
<evidence type="ECO:0000256" key="3">
    <source>
        <dbReference type="ARBA" id="ARBA00022679"/>
    </source>
</evidence>
<keyword evidence="5" id="KW-0256">Endoplasmic reticulum</keyword>
<comment type="caution">
    <text evidence="13">The sequence shown here is derived from an EMBL/GenBank/DDBJ whole genome shotgun (WGS) entry which is preliminary data.</text>
</comment>
<dbReference type="AlphaFoldDB" id="A0AAV4Q4D8"/>
<comment type="similarity">
    <text evidence="10">Belongs to the glycosyltransferase group 1 family.</text>
</comment>
<evidence type="ECO:0000256" key="5">
    <source>
        <dbReference type="ARBA" id="ARBA00022824"/>
    </source>
</evidence>
<dbReference type="InterPro" id="IPR027054">
    <property type="entry name" value="ALG2"/>
</dbReference>
<evidence type="ECO:0000256" key="10">
    <source>
        <dbReference type="RuleBase" id="RU367136"/>
    </source>
</evidence>
<evidence type="ECO:0000256" key="1">
    <source>
        <dbReference type="ARBA" id="ARBA00004922"/>
    </source>
</evidence>
<dbReference type="Gene3D" id="3.40.50.2000">
    <property type="entry name" value="Glycogen Phosphorylase B"/>
    <property type="match status" value="2"/>
</dbReference>
<proteinExistence type="inferred from homology"/>
<dbReference type="Pfam" id="PF13439">
    <property type="entry name" value="Glyco_transf_4"/>
    <property type="match status" value="1"/>
</dbReference>
<dbReference type="Pfam" id="PF00534">
    <property type="entry name" value="Glycos_transf_1"/>
    <property type="match status" value="1"/>
</dbReference>
<keyword evidence="3 10" id="KW-0808">Transferase</keyword>
<keyword evidence="7" id="KW-0472">Membrane</keyword>
<keyword evidence="6" id="KW-1133">Transmembrane helix</keyword>
<dbReference type="PANTHER" id="PTHR45918:SF1">
    <property type="entry name" value="ALPHA-1,3_1,6-MANNOSYLTRANSFERASE ALG2"/>
    <property type="match status" value="1"/>
</dbReference>
<evidence type="ECO:0000256" key="7">
    <source>
        <dbReference type="ARBA" id="ARBA00023136"/>
    </source>
</evidence>
<evidence type="ECO:0000256" key="4">
    <source>
        <dbReference type="ARBA" id="ARBA00022692"/>
    </source>
</evidence>
<evidence type="ECO:0000256" key="8">
    <source>
        <dbReference type="ARBA" id="ARBA00045103"/>
    </source>
</evidence>
<comment type="pathway">
    <text evidence="1 10">Protein modification; protein glycosylation.</text>
</comment>
<comment type="catalytic activity">
    <reaction evidence="8 10">
        <text>a beta-D-Man-(1-&gt;4)-beta-D-GlcNAc-(1-&gt;4)-alpha-D-GlcNAc-diphospho-di-trans,poly-cis-dolichol + GDP-alpha-D-mannose = an alpha-D-Man-(1-&gt;3)-beta-D-Man-(1-&gt;4)-beta-D-GlcNAc-(1-&gt;4)-alpha-D-GlcNAc-diphospho-di-trans,poly-cis-dolichol + GDP + H(+)</text>
        <dbReference type="Rhea" id="RHEA:29515"/>
        <dbReference type="Rhea" id="RHEA-COMP:19511"/>
        <dbReference type="Rhea" id="RHEA-COMP:19513"/>
        <dbReference type="ChEBI" id="CHEBI:15378"/>
        <dbReference type="ChEBI" id="CHEBI:57527"/>
        <dbReference type="ChEBI" id="CHEBI:58189"/>
        <dbReference type="ChEBI" id="CHEBI:58472"/>
        <dbReference type="ChEBI" id="CHEBI:132510"/>
        <dbReference type="EC" id="2.4.1.132"/>
    </reaction>
    <physiologicalReaction direction="left-to-right" evidence="8 10">
        <dbReference type="Rhea" id="RHEA:29516"/>
    </physiologicalReaction>
</comment>
<organism evidence="13 14">
    <name type="scientific">Caerostris extrusa</name>
    <name type="common">Bark spider</name>
    <name type="synonym">Caerostris bankana</name>
    <dbReference type="NCBI Taxonomy" id="172846"/>
    <lineage>
        <taxon>Eukaryota</taxon>
        <taxon>Metazoa</taxon>
        <taxon>Ecdysozoa</taxon>
        <taxon>Arthropoda</taxon>
        <taxon>Chelicerata</taxon>
        <taxon>Arachnida</taxon>
        <taxon>Araneae</taxon>
        <taxon>Araneomorphae</taxon>
        <taxon>Entelegynae</taxon>
        <taxon>Araneoidea</taxon>
        <taxon>Araneidae</taxon>
        <taxon>Caerostris</taxon>
    </lineage>
</organism>
<dbReference type="EC" id="2.4.1.132" evidence="10"/>
<dbReference type="SUPFAM" id="SSF53756">
    <property type="entry name" value="UDP-Glycosyltransferase/glycogen phosphorylase"/>
    <property type="match status" value="1"/>
</dbReference>
<dbReference type="GO" id="GO:0004378">
    <property type="term" value="F:GDP-Man:Man(1)GlcNAc(2)-PP-Dol alpha-1,3-mannosyltransferase activity"/>
    <property type="evidence" value="ECO:0007669"/>
    <property type="project" value="UniProtKB-UniRule"/>
</dbReference>
<comment type="catalytic activity">
    <reaction evidence="9 10">
        <text>an alpha-D-Man-(1-&gt;3)-beta-D-Man-(1-&gt;4)-beta-D-GlcNAc-(1-&gt;4)-alpha-D-GlcNAc-diphospho-di-trans,poly-cis-dolichol + GDP-alpha-D-mannose = an alpha-D-Man-(1-&gt;3)-[alpha-D-Man-(1-&gt;6)]-beta-D-Man-(1-&gt;4)-beta-D-GlcNAc-(1-&gt;4)-alpha-D-GlcNAc-diphospho-di-trans,poly-cis-dolichol + GDP + H(+)</text>
        <dbReference type="Rhea" id="RHEA:29519"/>
        <dbReference type="Rhea" id="RHEA-COMP:19513"/>
        <dbReference type="Rhea" id="RHEA-COMP:19515"/>
        <dbReference type="ChEBI" id="CHEBI:15378"/>
        <dbReference type="ChEBI" id="CHEBI:57527"/>
        <dbReference type="ChEBI" id="CHEBI:58189"/>
        <dbReference type="ChEBI" id="CHEBI:132510"/>
        <dbReference type="ChEBI" id="CHEBI:132511"/>
        <dbReference type="EC" id="2.4.1.257"/>
    </reaction>
    <physiologicalReaction direction="left-to-right" evidence="9 10">
        <dbReference type="Rhea" id="RHEA:29520"/>
    </physiologicalReaction>
</comment>
<evidence type="ECO:0000256" key="9">
    <source>
        <dbReference type="ARBA" id="ARBA00045104"/>
    </source>
</evidence>
<evidence type="ECO:0000259" key="12">
    <source>
        <dbReference type="Pfam" id="PF13439"/>
    </source>
</evidence>
<protein>
    <recommendedName>
        <fullName evidence="10">Alpha-1,3/1,6-mannosyltransferase ALG2</fullName>
        <ecNumber evidence="10">2.4.1.132</ecNumber>
        <ecNumber evidence="10">2.4.1.257</ecNumber>
    </recommendedName>
    <alternativeName>
        <fullName evidence="10">GDP-Man:Man(1)GlcNAc(2)-PP-Dol alpha-1,3-mannosyltransferase</fullName>
    </alternativeName>
</protein>
<gene>
    <name evidence="13" type="primary">ALG2</name>
    <name evidence="13" type="ORF">CEXT_164121</name>
</gene>
<evidence type="ECO:0000256" key="6">
    <source>
        <dbReference type="ARBA" id="ARBA00022989"/>
    </source>
</evidence>